<accession>A0ABS9KM32</accession>
<evidence type="ECO:0000256" key="1">
    <source>
        <dbReference type="ARBA" id="ARBA00004496"/>
    </source>
</evidence>
<keyword evidence="3" id="KW-0479">Metal-binding</keyword>
<name>A0ABS9KM32_9BACT</name>
<dbReference type="Pfam" id="PF04405">
    <property type="entry name" value="ScdA_N"/>
    <property type="match status" value="1"/>
</dbReference>
<evidence type="ECO:0000259" key="5">
    <source>
        <dbReference type="Pfam" id="PF01814"/>
    </source>
</evidence>
<dbReference type="RefSeq" id="WP_237868599.1">
    <property type="nucleotide sequence ID" value="NZ_JAKLTR010000002.1"/>
</dbReference>
<dbReference type="InterPro" id="IPR019903">
    <property type="entry name" value="RIC_family"/>
</dbReference>
<organism evidence="6 7">
    <name type="scientific">Terrimonas ginsenosidimutans</name>
    <dbReference type="NCBI Taxonomy" id="2908004"/>
    <lineage>
        <taxon>Bacteria</taxon>
        <taxon>Pseudomonadati</taxon>
        <taxon>Bacteroidota</taxon>
        <taxon>Chitinophagia</taxon>
        <taxon>Chitinophagales</taxon>
        <taxon>Chitinophagaceae</taxon>
        <taxon>Terrimonas</taxon>
    </lineage>
</organism>
<gene>
    <name evidence="6" type="primary">ric</name>
    <name evidence="6" type="ORF">LZZ85_03725</name>
</gene>
<evidence type="ECO:0000256" key="2">
    <source>
        <dbReference type="ARBA" id="ARBA00022490"/>
    </source>
</evidence>
<comment type="subcellular location">
    <subcellularLocation>
        <location evidence="1">Cytoplasm</location>
    </subcellularLocation>
</comment>
<reference evidence="6" key="1">
    <citation type="submission" date="2022-01" db="EMBL/GenBank/DDBJ databases">
        <authorList>
            <person name="Jo J.-H."/>
            <person name="Im W.-T."/>
        </authorList>
    </citation>
    <scope>NUCLEOTIDE SEQUENCE</scope>
    <source>
        <strain evidence="6">NA20</strain>
    </source>
</reference>
<dbReference type="NCBIfam" id="TIGR03652">
    <property type="entry name" value="FeS_repair_RIC"/>
    <property type="match status" value="1"/>
</dbReference>
<dbReference type="InterPro" id="IPR012312">
    <property type="entry name" value="Hemerythrin-like"/>
</dbReference>
<dbReference type="SUPFAM" id="SSF140683">
    <property type="entry name" value="SP0561-like"/>
    <property type="match status" value="1"/>
</dbReference>
<dbReference type="PANTHER" id="PTHR36438">
    <property type="entry name" value="IRON-SULFUR CLUSTER REPAIR PROTEIN YTFE"/>
    <property type="match status" value="1"/>
</dbReference>
<proteinExistence type="predicted"/>
<dbReference type="Gene3D" id="1.10.3910.10">
    <property type="entry name" value="SP0561-like"/>
    <property type="match status" value="1"/>
</dbReference>
<keyword evidence="7" id="KW-1185">Reference proteome</keyword>
<evidence type="ECO:0000256" key="3">
    <source>
        <dbReference type="ARBA" id="ARBA00022723"/>
    </source>
</evidence>
<comment type="caution">
    <text evidence="6">The sequence shown here is derived from an EMBL/GenBank/DDBJ whole genome shotgun (WGS) entry which is preliminary data.</text>
</comment>
<sequence>MYIHPQTIVGELVANDYRTASVFKRYDIDYCCNGNRSLEQACEKGGIDVDVLIRSLQNIPADMLSSVADFNSWPADLLADYIEKKHHRYVRAKLKEIAPLLNHVAKVHGDLHPELWEVEGLLSEAAFDLVDHLEKEERVLFPFVRRMVEAGTEEVHAPFGRVENPVSIMMHEHDHEGERFRRISVLTNNYTPPGDACNSYRVILRMLKEFEEDLHHHIHLENNILFPKAIAMQEQAKK</sequence>
<dbReference type="Pfam" id="PF01814">
    <property type="entry name" value="Hemerythrin"/>
    <property type="match status" value="1"/>
</dbReference>
<evidence type="ECO:0000313" key="6">
    <source>
        <dbReference type="EMBL" id="MCG2613370.1"/>
    </source>
</evidence>
<dbReference type="Gene3D" id="1.20.120.520">
    <property type="entry name" value="nmb1532 protein domain like"/>
    <property type="match status" value="1"/>
</dbReference>
<evidence type="ECO:0000256" key="4">
    <source>
        <dbReference type="ARBA" id="ARBA00023004"/>
    </source>
</evidence>
<dbReference type="EMBL" id="JAKLTR010000002">
    <property type="protein sequence ID" value="MCG2613370.1"/>
    <property type="molecule type" value="Genomic_DNA"/>
</dbReference>
<dbReference type="Proteomes" id="UP001165367">
    <property type="component" value="Unassembled WGS sequence"/>
</dbReference>
<dbReference type="InterPro" id="IPR038062">
    <property type="entry name" value="ScdA-like_N_sf"/>
</dbReference>
<keyword evidence="2" id="KW-0963">Cytoplasm</keyword>
<dbReference type="PANTHER" id="PTHR36438:SF1">
    <property type="entry name" value="IRON-SULFUR CLUSTER REPAIR PROTEIN YTFE"/>
    <property type="match status" value="1"/>
</dbReference>
<feature type="domain" description="Hemerythrin-like" evidence="5">
    <location>
        <begin position="84"/>
        <end position="229"/>
    </location>
</feature>
<keyword evidence="4" id="KW-0408">Iron</keyword>
<evidence type="ECO:0000313" key="7">
    <source>
        <dbReference type="Proteomes" id="UP001165367"/>
    </source>
</evidence>
<protein>
    <submittedName>
        <fullName evidence="6">Iron-sulfur cluster repair di-iron protein</fullName>
    </submittedName>
</protein>